<proteinExistence type="predicted"/>
<reference evidence="1 2" key="1">
    <citation type="submission" date="2020-08" db="EMBL/GenBank/DDBJ databases">
        <title>A Genomic Blueprint of the Chicken Gut Microbiome.</title>
        <authorList>
            <person name="Gilroy R."/>
            <person name="Ravi A."/>
            <person name="Getino M."/>
            <person name="Pursley I."/>
            <person name="Horton D.L."/>
            <person name="Alikhan N.-F."/>
            <person name="Baker D."/>
            <person name="Gharbi K."/>
            <person name="Hall N."/>
            <person name="Watson M."/>
            <person name="Adriaenssens E.M."/>
            <person name="Foster-Nyarko E."/>
            <person name="Jarju S."/>
            <person name="Secka A."/>
            <person name="Antonio M."/>
            <person name="Oren A."/>
            <person name="Chaudhuri R."/>
            <person name="La Ragione R.M."/>
            <person name="Hildebrand F."/>
            <person name="Pallen M.J."/>
        </authorList>
    </citation>
    <scope>NUCLEOTIDE SEQUENCE [LARGE SCALE GENOMIC DNA]</scope>
    <source>
        <strain evidence="1 2">A46</strain>
    </source>
</reference>
<evidence type="ECO:0000313" key="2">
    <source>
        <dbReference type="Proteomes" id="UP000619101"/>
    </source>
</evidence>
<organism evidence="1 2">
    <name type="scientific">Solibacillus faecavium</name>
    <dbReference type="NCBI Taxonomy" id="2762221"/>
    <lineage>
        <taxon>Bacteria</taxon>
        <taxon>Bacillati</taxon>
        <taxon>Bacillota</taxon>
        <taxon>Bacilli</taxon>
        <taxon>Bacillales</taxon>
        <taxon>Caryophanaceae</taxon>
        <taxon>Solibacillus</taxon>
    </lineage>
</organism>
<protein>
    <submittedName>
        <fullName evidence="1">Uncharacterized protein</fullName>
    </submittedName>
</protein>
<gene>
    <name evidence="1" type="ORF">H9635_07960</name>
</gene>
<keyword evidence="2" id="KW-1185">Reference proteome</keyword>
<name>A0ABR8XXL8_9BACL</name>
<dbReference type="EMBL" id="JACSPZ010000003">
    <property type="protein sequence ID" value="MBD8036673.1"/>
    <property type="molecule type" value="Genomic_DNA"/>
</dbReference>
<dbReference type="RefSeq" id="WP_191699660.1">
    <property type="nucleotide sequence ID" value="NZ_JACSPZ010000003.1"/>
</dbReference>
<evidence type="ECO:0000313" key="1">
    <source>
        <dbReference type="EMBL" id="MBD8036673.1"/>
    </source>
</evidence>
<sequence>MIDYMKFDVMWMDDIIATVDLKPSNGGSPYVVNYINDFNKQFSPMMEGHITLEELEKWLKWRTFPPTRANANELLESLDMQAYNRWGIVRKTHGVMADDEIWIRFKGEKLRHKDVCLRKELYYPNDSEGTNVSNI</sequence>
<dbReference type="Proteomes" id="UP000619101">
    <property type="component" value="Unassembled WGS sequence"/>
</dbReference>
<accession>A0ABR8XXL8</accession>
<comment type="caution">
    <text evidence="1">The sequence shown here is derived from an EMBL/GenBank/DDBJ whole genome shotgun (WGS) entry which is preliminary data.</text>
</comment>